<keyword evidence="1" id="KW-0732">Signal</keyword>
<protein>
    <recommendedName>
        <fullName evidence="2">Alginate export domain-containing protein</fullName>
    </recommendedName>
</protein>
<keyword evidence="4" id="KW-1185">Reference proteome</keyword>
<dbReference type="EMBL" id="JXBL01000001">
    <property type="protein sequence ID" value="KIE43135.1"/>
    <property type="molecule type" value="Genomic_DNA"/>
</dbReference>
<feature type="signal peptide" evidence="1">
    <location>
        <begin position="1"/>
        <end position="24"/>
    </location>
</feature>
<evidence type="ECO:0000256" key="1">
    <source>
        <dbReference type="SAM" id="SignalP"/>
    </source>
</evidence>
<dbReference type="SUPFAM" id="SSF56935">
    <property type="entry name" value="Porins"/>
    <property type="match status" value="1"/>
</dbReference>
<dbReference type="Pfam" id="PF13372">
    <property type="entry name" value="Alginate_exp"/>
    <property type="match status" value="1"/>
</dbReference>
<accession>A0A0C1U5Z8</accession>
<evidence type="ECO:0000259" key="2">
    <source>
        <dbReference type="Pfam" id="PF13372"/>
    </source>
</evidence>
<evidence type="ECO:0000313" key="4">
    <source>
        <dbReference type="Proteomes" id="UP000031433"/>
    </source>
</evidence>
<sequence>MQTWRIHILGAMAGLLLAVSPAAADVAVGEIGNVLDKFSIGMDLNLFYRYDSNPYYGAPIGGAHNSTKTQTQWGEIYTTLRLTAEKDFGWAKTKAQFAPFYTQTIGTDAYGIAKDQGDLQVDQAWMRFGEIYGGPFSLTLGRQNIRLENWLVVAGGGEKQDQALWLNFHGSFPFAVRLDGDFGKLTSTLFWARSNNYAKKWDETFKVGPKKDVELAGLNLHYNFNEGNYVFGGAYRKFDNSTKTIDYTGEYLDGVVAGGNDTLAYDLGTHLTLGGLVVEAEGVLQKGSAGTLNGIDRDRDAFGGFASLTYNLPVAYSPYLRCSYFYFSGEDKPGDNKARDYDPMFSGFASWNRFVIGEVTGELHLPNSNKKSTLIEAGFSPAENVAVSLHYLQHKLDKNYYLYTPTSSDDWSQEVNLFVDVPINKNLFAHVGTGVGIPGDAAEEIMGRDKNDFFAQVWLKYSF</sequence>
<name>A0A0C1U5Z8_9BACT</name>
<feature type="chain" id="PRO_5002139330" description="Alginate export domain-containing protein" evidence="1">
    <location>
        <begin position="25"/>
        <end position="463"/>
    </location>
</feature>
<dbReference type="AlphaFoldDB" id="A0A0C1U5Z8"/>
<dbReference type="RefSeq" id="WP_039646329.1">
    <property type="nucleotide sequence ID" value="NZ_JXBL01000001.1"/>
</dbReference>
<feature type="domain" description="Alginate export" evidence="2">
    <location>
        <begin position="113"/>
        <end position="455"/>
    </location>
</feature>
<dbReference type="InterPro" id="IPR025388">
    <property type="entry name" value="Alginate_export_dom"/>
</dbReference>
<reference evidence="3 4" key="1">
    <citation type="submission" date="2015-01" db="EMBL/GenBank/DDBJ databases">
        <title>Genome sequence of the anaerobic bacterium Geobacter soli GSS01, a dissimilatory Fe(III) reducer from soil.</title>
        <authorList>
            <person name="Yang G."/>
            <person name="Zhou S."/>
        </authorList>
    </citation>
    <scope>NUCLEOTIDE SEQUENCE [LARGE SCALE GENOMIC DNA]</scope>
    <source>
        <strain evidence="3 4">GSS01</strain>
    </source>
</reference>
<comment type="caution">
    <text evidence="3">The sequence shown here is derived from an EMBL/GenBank/DDBJ whole genome shotgun (WGS) entry which is preliminary data.</text>
</comment>
<organism evidence="3 4">
    <name type="scientific">Geobacter soli</name>
    <dbReference type="NCBI Taxonomy" id="1510391"/>
    <lineage>
        <taxon>Bacteria</taxon>
        <taxon>Pseudomonadati</taxon>
        <taxon>Thermodesulfobacteriota</taxon>
        <taxon>Desulfuromonadia</taxon>
        <taxon>Geobacterales</taxon>
        <taxon>Geobacteraceae</taxon>
        <taxon>Geobacter</taxon>
    </lineage>
</organism>
<dbReference type="Proteomes" id="UP000031433">
    <property type="component" value="Unassembled WGS sequence"/>
</dbReference>
<evidence type="ECO:0000313" key="3">
    <source>
        <dbReference type="EMBL" id="KIE43135.1"/>
    </source>
</evidence>
<gene>
    <name evidence="3" type="ORF">SE37_11065</name>
</gene>
<proteinExistence type="predicted"/>